<evidence type="ECO:0000256" key="4">
    <source>
        <dbReference type="ARBA" id="ARBA00023163"/>
    </source>
</evidence>
<keyword evidence="3" id="KW-0805">Transcription regulation</keyword>
<dbReference type="EMBL" id="NBXE01000077">
    <property type="protein sequence ID" value="RFA24242.1"/>
    <property type="molecule type" value="Genomic_DNA"/>
</dbReference>
<keyword evidence="2" id="KW-0418">Kinase</keyword>
<evidence type="ECO:0000256" key="1">
    <source>
        <dbReference type="ARBA" id="ARBA00022679"/>
    </source>
</evidence>
<dbReference type="InterPro" id="IPR036388">
    <property type="entry name" value="WH-like_DNA-bd_sf"/>
</dbReference>
<dbReference type="InterPro" id="IPR005561">
    <property type="entry name" value="ANTAR"/>
</dbReference>
<protein>
    <recommendedName>
        <fullName evidence="5">ANTAR domain-containing protein</fullName>
    </recommendedName>
</protein>
<evidence type="ECO:0000313" key="7">
    <source>
        <dbReference type="Proteomes" id="UP000257080"/>
    </source>
</evidence>
<dbReference type="Pfam" id="PF03861">
    <property type="entry name" value="ANTAR"/>
    <property type="match status" value="1"/>
</dbReference>
<dbReference type="InterPro" id="IPR003018">
    <property type="entry name" value="GAF"/>
</dbReference>
<organism evidence="6 7">
    <name type="scientific">Subtercola boreus</name>
    <dbReference type="NCBI Taxonomy" id="120213"/>
    <lineage>
        <taxon>Bacteria</taxon>
        <taxon>Bacillati</taxon>
        <taxon>Actinomycetota</taxon>
        <taxon>Actinomycetes</taxon>
        <taxon>Micrococcales</taxon>
        <taxon>Microbacteriaceae</taxon>
        <taxon>Subtercola</taxon>
    </lineage>
</organism>
<evidence type="ECO:0000256" key="3">
    <source>
        <dbReference type="ARBA" id="ARBA00023015"/>
    </source>
</evidence>
<dbReference type="GO" id="GO:0003723">
    <property type="term" value="F:RNA binding"/>
    <property type="evidence" value="ECO:0007669"/>
    <property type="project" value="InterPro"/>
</dbReference>
<name>A0A3E0W5S3_9MICO</name>
<evidence type="ECO:0000259" key="5">
    <source>
        <dbReference type="PROSITE" id="PS50921"/>
    </source>
</evidence>
<dbReference type="PROSITE" id="PS50921">
    <property type="entry name" value="ANTAR"/>
    <property type="match status" value="1"/>
</dbReference>
<dbReference type="Proteomes" id="UP000257080">
    <property type="component" value="Unassembled WGS sequence"/>
</dbReference>
<dbReference type="SMART" id="SM00065">
    <property type="entry name" value="GAF"/>
    <property type="match status" value="1"/>
</dbReference>
<sequence length="246" mass="26751">MTRETRLAEVFITLADTLTDTFDATDLLHYLADACVELLGIDAAGIMLSDLRGGLKLAASSSEKIRNLELFELQINEGPCLDSFHTGQPVLNVTIGEAREKWPQFEAVAAASGVKATHALPLRHRGNIIGAINLCSEHTTLLTEPDIALGQALADMATISLLQNRGNTEQAVLADQLQAALNNRVLIEQAKGILAEHAKITPDTAFDLIRDHARTNHNRLLHDAENIINGTLHLHPTTHHPKTLNP</sequence>
<dbReference type="PIRSF" id="PIRSF036625">
    <property type="entry name" value="GAF_ANTAR"/>
    <property type="match status" value="1"/>
</dbReference>
<dbReference type="Pfam" id="PF13185">
    <property type="entry name" value="GAF_2"/>
    <property type="match status" value="1"/>
</dbReference>
<evidence type="ECO:0000256" key="2">
    <source>
        <dbReference type="ARBA" id="ARBA00022777"/>
    </source>
</evidence>
<dbReference type="SUPFAM" id="SSF52172">
    <property type="entry name" value="CheY-like"/>
    <property type="match status" value="1"/>
</dbReference>
<dbReference type="InterPro" id="IPR012074">
    <property type="entry name" value="GAF_ANTAR"/>
</dbReference>
<keyword evidence="4" id="KW-0804">Transcription</keyword>
<dbReference type="InterPro" id="IPR011006">
    <property type="entry name" value="CheY-like_superfamily"/>
</dbReference>
<dbReference type="OrthoDB" id="3683444at2"/>
<accession>A0A3E0W5S3</accession>
<dbReference type="GO" id="GO:0016301">
    <property type="term" value="F:kinase activity"/>
    <property type="evidence" value="ECO:0007669"/>
    <property type="project" value="UniProtKB-KW"/>
</dbReference>
<dbReference type="SMART" id="SM01012">
    <property type="entry name" value="ANTAR"/>
    <property type="match status" value="1"/>
</dbReference>
<dbReference type="SUPFAM" id="SSF55781">
    <property type="entry name" value="GAF domain-like"/>
    <property type="match status" value="1"/>
</dbReference>
<proteinExistence type="predicted"/>
<dbReference type="InterPro" id="IPR029016">
    <property type="entry name" value="GAF-like_dom_sf"/>
</dbReference>
<reference evidence="6 7" key="1">
    <citation type="submission" date="2017-04" db="EMBL/GenBank/DDBJ databases">
        <title>Comparative genome analysis of Subtercola boreus.</title>
        <authorList>
            <person name="Cho Y.-J."/>
            <person name="Cho A."/>
            <person name="Kim O.-S."/>
            <person name="Lee J.-I."/>
        </authorList>
    </citation>
    <scope>NUCLEOTIDE SEQUENCE [LARGE SCALE GENOMIC DNA]</scope>
    <source>
        <strain evidence="6 7">P28004</strain>
    </source>
</reference>
<keyword evidence="1" id="KW-0808">Transferase</keyword>
<dbReference type="Gene3D" id="3.30.450.40">
    <property type="match status" value="1"/>
</dbReference>
<gene>
    <name evidence="6" type="ORF">B7R25_17105</name>
</gene>
<dbReference type="AlphaFoldDB" id="A0A3E0W5S3"/>
<dbReference type="RefSeq" id="WP_116420190.1">
    <property type="nucleotide sequence ID" value="NZ_NBXC01000069.1"/>
</dbReference>
<feature type="domain" description="ANTAR" evidence="5">
    <location>
        <begin position="167"/>
        <end position="228"/>
    </location>
</feature>
<dbReference type="Gene3D" id="1.10.10.10">
    <property type="entry name" value="Winged helix-like DNA-binding domain superfamily/Winged helix DNA-binding domain"/>
    <property type="match status" value="1"/>
</dbReference>
<evidence type="ECO:0000313" key="6">
    <source>
        <dbReference type="EMBL" id="RFA24242.1"/>
    </source>
</evidence>
<comment type="caution">
    <text evidence="6">The sequence shown here is derived from an EMBL/GenBank/DDBJ whole genome shotgun (WGS) entry which is preliminary data.</text>
</comment>